<keyword evidence="10" id="KW-0472">Membrane</keyword>
<keyword evidence="7 12" id="KW-0067">ATP-binding</keyword>
<comment type="similarity">
    <text evidence="2">Belongs to the AAA ATPase family. BCS1 subfamily.</text>
</comment>
<evidence type="ECO:0000259" key="14">
    <source>
        <dbReference type="SMART" id="SM00382"/>
    </source>
</evidence>
<feature type="compositionally biased region" description="Polar residues" evidence="13">
    <location>
        <begin position="429"/>
        <end position="447"/>
    </location>
</feature>
<evidence type="ECO:0000256" key="9">
    <source>
        <dbReference type="ARBA" id="ARBA00023128"/>
    </source>
</evidence>
<dbReference type="InterPro" id="IPR003593">
    <property type="entry name" value="AAA+_ATPase"/>
</dbReference>
<keyword evidence="5" id="KW-0999">Mitochondrion inner membrane</keyword>
<evidence type="ECO:0000256" key="13">
    <source>
        <dbReference type="SAM" id="MobiDB-lite"/>
    </source>
</evidence>
<feature type="compositionally biased region" description="Acidic residues" evidence="13">
    <location>
        <begin position="624"/>
        <end position="636"/>
    </location>
</feature>
<dbReference type="InterPro" id="IPR027417">
    <property type="entry name" value="P-loop_NTPase"/>
</dbReference>
<keyword evidence="3" id="KW-0812">Transmembrane</keyword>
<comment type="catalytic activity">
    <reaction evidence="11">
        <text>ATP + H2O = ADP + phosphate + H(+)</text>
        <dbReference type="Rhea" id="RHEA:13065"/>
        <dbReference type="ChEBI" id="CHEBI:15377"/>
        <dbReference type="ChEBI" id="CHEBI:15378"/>
        <dbReference type="ChEBI" id="CHEBI:30616"/>
        <dbReference type="ChEBI" id="CHEBI:43474"/>
        <dbReference type="ChEBI" id="CHEBI:456216"/>
    </reaction>
    <physiologicalReaction direction="left-to-right" evidence="11">
        <dbReference type="Rhea" id="RHEA:13066"/>
    </physiologicalReaction>
</comment>
<name>A0A409VVG5_9AGAR</name>
<sequence length="687" mass="75668">MDTIKNLLSPLGMSTGAIQDTLKLVVIGGTVETARRASVSAWNGFVDSFFLTAHFSQDDYPYDWSVLYTIIVLACPENFQQPAWGRSREFEITTRSVNRNGLTQSTTGDVDEDEEDDDSLVHGRRKRKVAFMPSLDTTHTIYYRGHWLRITRTKRYPDYSHGCALKIRSISYTAPERIYTHTHHSVVARNNDILKKLVLEAKKEYEKDAEHRVHIFMADTTYGCWRWNGARQKRPMSSIVLQPGVKDMLLADCKDFLCSEEWRGYLLHGVPGSGKTSLIHSLAGELGLDIYVVSLSSKGMSDNTLTTLMGNVPSRCILLLEDLDAAFTRSVSRDEKSTGAPTAATSKEATTTETNDGSTLSLSGLLNSLDGVAAAEGRLLFATTNHIERLDPALSRPGRMDVWVNFTHATKWQAEGIFKCFFPFKPSNGAATPSSPDTPKDASQQNLPLPKRKAHAHAIPLLSEEEISDLAKRFADAIPEDELSVAALQGYLLKNKTRPRECVDEVAEWVVQERETREKLKKEKAEAKEKKEAEEAAKKEKEEKEAKEKEEKEAKEKLERKERAKAKKSRESTSKSDSSATSSTATSTESAPAAAQSTTEKEGSATESASSSSSESETSTGADADTEESVTSEEETDKDKAEGTSKKEKWVAVKSSSTTTSTATPDSEPTPAPVTSTSTSTEETTAS</sequence>
<evidence type="ECO:0000256" key="4">
    <source>
        <dbReference type="ARBA" id="ARBA00022741"/>
    </source>
</evidence>
<dbReference type="Proteomes" id="UP000284706">
    <property type="component" value="Unassembled WGS sequence"/>
</dbReference>
<feature type="region of interest" description="Disordered" evidence="13">
    <location>
        <begin position="334"/>
        <end position="358"/>
    </location>
</feature>
<feature type="domain" description="AAA+ ATPase" evidence="14">
    <location>
        <begin position="261"/>
        <end position="407"/>
    </location>
</feature>
<dbReference type="InterPro" id="IPR003959">
    <property type="entry name" value="ATPase_AAA_core"/>
</dbReference>
<dbReference type="AlphaFoldDB" id="A0A409VVG5"/>
<dbReference type="SUPFAM" id="SSF52540">
    <property type="entry name" value="P-loop containing nucleoside triphosphate hydrolases"/>
    <property type="match status" value="1"/>
</dbReference>
<feature type="compositionally biased region" description="Low complexity" evidence="13">
    <location>
        <begin position="655"/>
        <end position="687"/>
    </location>
</feature>
<dbReference type="InterPro" id="IPR057495">
    <property type="entry name" value="AAA_lid_BCS1"/>
</dbReference>
<keyword evidence="17" id="KW-1185">Reference proteome</keyword>
<feature type="compositionally biased region" description="Basic and acidic residues" evidence="13">
    <location>
        <begin position="637"/>
        <end position="651"/>
    </location>
</feature>
<protein>
    <recommendedName>
        <fullName evidence="18">AAA+ ATPase domain-containing protein</fullName>
    </recommendedName>
</protein>
<proteinExistence type="inferred from homology"/>
<feature type="compositionally biased region" description="Polar residues" evidence="13">
    <location>
        <begin position="98"/>
        <end position="108"/>
    </location>
</feature>
<evidence type="ECO:0000256" key="3">
    <source>
        <dbReference type="ARBA" id="ARBA00022692"/>
    </source>
</evidence>
<comment type="caution">
    <text evidence="16">The sequence shown here is derived from an EMBL/GenBank/DDBJ whole genome shotgun (WGS) entry which is preliminary data.</text>
</comment>
<evidence type="ECO:0000256" key="7">
    <source>
        <dbReference type="ARBA" id="ARBA00022840"/>
    </source>
</evidence>
<feature type="region of interest" description="Disordered" evidence="13">
    <location>
        <begin position="516"/>
        <end position="687"/>
    </location>
</feature>
<evidence type="ECO:0000256" key="10">
    <source>
        <dbReference type="ARBA" id="ARBA00023136"/>
    </source>
</evidence>
<dbReference type="Pfam" id="PF25426">
    <property type="entry name" value="AAA_lid_BCS1"/>
    <property type="match status" value="1"/>
</dbReference>
<evidence type="ECO:0000256" key="12">
    <source>
        <dbReference type="RuleBase" id="RU003651"/>
    </source>
</evidence>
<dbReference type="GO" id="GO:0005524">
    <property type="term" value="F:ATP binding"/>
    <property type="evidence" value="ECO:0007669"/>
    <property type="project" value="UniProtKB-KW"/>
</dbReference>
<dbReference type="SMART" id="SM01024">
    <property type="entry name" value="BCS1_N"/>
    <property type="match status" value="1"/>
</dbReference>
<feature type="compositionally biased region" description="Low complexity" evidence="13">
    <location>
        <begin position="605"/>
        <end position="622"/>
    </location>
</feature>
<feature type="compositionally biased region" description="Low complexity" evidence="13">
    <location>
        <begin position="575"/>
        <end position="598"/>
    </location>
</feature>
<feature type="region of interest" description="Disordered" evidence="13">
    <location>
        <begin position="429"/>
        <end position="448"/>
    </location>
</feature>
<keyword evidence="9" id="KW-0496">Mitochondrion</keyword>
<dbReference type="PANTHER" id="PTHR23070">
    <property type="entry name" value="BCS1 AAA-TYPE ATPASE"/>
    <property type="match status" value="1"/>
</dbReference>
<dbReference type="SMART" id="SM00382">
    <property type="entry name" value="AAA"/>
    <property type="match status" value="1"/>
</dbReference>
<evidence type="ECO:0000256" key="5">
    <source>
        <dbReference type="ARBA" id="ARBA00022792"/>
    </source>
</evidence>
<dbReference type="GO" id="GO:0016887">
    <property type="term" value="F:ATP hydrolysis activity"/>
    <property type="evidence" value="ECO:0007669"/>
    <property type="project" value="InterPro"/>
</dbReference>
<keyword evidence="4 12" id="KW-0547">Nucleotide-binding</keyword>
<dbReference type="InParanoid" id="A0A409VVG5"/>
<evidence type="ECO:0000313" key="17">
    <source>
        <dbReference type="Proteomes" id="UP000284706"/>
    </source>
</evidence>
<dbReference type="OrthoDB" id="10251412at2759"/>
<keyword evidence="8" id="KW-1133">Transmembrane helix</keyword>
<dbReference type="InterPro" id="IPR050747">
    <property type="entry name" value="Mitochondrial_chaperone_BCS1"/>
</dbReference>
<dbReference type="Pfam" id="PF00004">
    <property type="entry name" value="AAA"/>
    <property type="match status" value="1"/>
</dbReference>
<comment type="subcellular location">
    <subcellularLocation>
        <location evidence="1">Mitochondrion inner membrane</location>
        <topology evidence="1">Single-pass membrane protein</topology>
    </subcellularLocation>
</comment>
<evidence type="ECO:0000256" key="11">
    <source>
        <dbReference type="ARBA" id="ARBA00048778"/>
    </source>
</evidence>
<evidence type="ECO:0000256" key="6">
    <source>
        <dbReference type="ARBA" id="ARBA00022801"/>
    </source>
</evidence>
<dbReference type="GO" id="GO:0005743">
    <property type="term" value="C:mitochondrial inner membrane"/>
    <property type="evidence" value="ECO:0007669"/>
    <property type="project" value="UniProtKB-SubCell"/>
</dbReference>
<keyword evidence="6" id="KW-0378">Hydrolase</keyword>
<evidence type="ECO:0000256" key="8">
    <source>
        <dbReference type="ARBA" id="ARBA00022989"/>
    </source>
</evidence>
<dbReference type="PROSITE" id="PS00674">
    <property type="entry name" value="AAA"/>
    <property type="match status" value="1"/>
</dbReference>
<dbReference type="EMBL" id="NHYE01005548">
    <property type="protein sequence ID" value="PPQ70242.1"/>
    <property type="molecule type" value="Genomic_DNA"/>
</dbReference>
<dbReference type="InterPro" id="IPR003960">
    <property type="entry name" value="ATPase_AAA_CS"/>
</dbReference>
<dbReference type="Pfam" id="PF08740">
    <property type="entry name" value="BCS1_N"/>
    <property type="match status" value="1"/>
</dbReference>
<gene>
    <name evidence="16" type="ORF">CVT26_014489</name>
</gene>
<evidence type="ECO:0008006" key="18">
    <source>
        <dbReference type="Google" id="ProtNLM"/>
    </source>
</evidence>
<feature type="domain" description="BCS1 N-terminal" evidence="15">
    <location>
        <begin position="25"/>
        <end position="239"/>
    </location>
</feature>
<reference evidence="16 17" key="1">
    <citation type="journal article" date="2018" name="Evol. Lett.">
        <title>Horizontal gene cluster transfer increased hallucinogenic mushroom diversity.</title>
        <authorList>
            <person name="Reynolds H.T."/>
            <person name="Vijayakumar V."/>
            <person name="Gluck-Thaler E."/>
            <person name="Korotkin H.B."/>
            <person name="Matheny P.B."/>
            <person name="Slot J.C."/>
        </authorList>
    </citation>
    <scope>NUCLEOTIDE SEQUENCE [LARGE SCALE GENOMIC DNA]</scope>
    <source>
        <strain evidence="16 17">SRW20</strain>
    </source>
</reference>
<evidence type="ECO:0000313" key="16">
    <source>
        <dbReference type="EMBL" id="PPQ70242.1"/>
    </source>
</evidence>
<accession>A0A409VVG5</accession>
<evidence type="ECO:0000256" key="2">
    <source>
        <dbReference type="ARBA" id="ARBA00007448"/>
    </source>
</evidence>
<dbReference type="STRING" id="231916.A0A409VVG5"/>
<evidence type="ECO:0000259" key="15">
    <source>
        <dbReference type="SMART" id="SM01024"/>
    </source>
</evidence>
<feature type="compositionally biased region" description="Low complexity" evidence="13">
    <location>
        <begin position="340"/>
        <end position="358"/>
    </location>
</feature>
<feature type="compositionally biased region" description="Acidic residues" evidence="13">
    <location>
        <begin position="109"/>
        <end position="118"/>
    </location>
</feature>
<feature type="region of interest" description="Disordered" evidence="13">
    <location>
        <begin position="98"/>
        <end position="118"/>
    </location>
</feature>
<evidence type="ECO:0000256" key="1">
    <source>
        <dbReference type="ARBA" id="ARBA00004434"/>
    </source>
</evidence>
<feature type="compositionally biased region" description="Basic and acidic residues" evidence="13">
    <location>
        <begin position="516"/>
        <end position="562"/>
    </location>
</feature>
<dbReference type="InterPro" id="IPR014851">
    <property type="entry name" value="BCS1_N"/>
</dbReference>
<organism evidence="16 17">
    <name type="scientific">Gymnopilus dilepis</name>
    <dbReference type="NCBI Taxonomy" id="231916"/>
    <lineage>
        <taxon>Eukaryota</taxon>
        <taxon>Fungi</taxon>
        <taxon>Dikarya</taxon>
        <taxon>Basidiomycota</taxon>
        <taxon>Agaricomycotina</taxon>
        <taxon>Agaricomycetes</taxon>
        <taxon>Agaricomycetidae</taxon>
        <taxon>Agaricales</taxon>
        <taxon>Agaricineae</taxon>
        <taxon>Hymenogastraceae</taxon>
        <taxon>Gymnopilus</taxon>
    </lineage>
</organism>
<dbReference type="Gene3D" id="3.40.50.300">
    <property type="entry name" value="P-loop containing nucleotide triphosphate hydrolases"/>
    <property type="match status" value="1"/>
</dbReference>